<name>A0A7Y6NF63_9GAMM</name>
<dbReference type="EMBL" id="JABWPM010000013">
    <property type="protein sequence ID" value="NUY97419.1"/>
    <property type="molecule type" value="Genomic_DNA"/>
</dbReference>
<dbReference type="AlphaFoldDB" id="A0A7Y6NF63"/>
<comment type="caution">
    <text evidence="2">The sequence shown here is derived from an EMBL/GenBank/DDBJ whole genome shotgun (WGS) entry which is preliminary data.</text>
</comment>
<evidence type="ECO:0000256" key="1">
    <source>
        <dbReference type="ARBA" id="ARBA00035681"/>
    </source>
</evidence>
<gene>
    <name evidence="2" type="ORF">HU668_13260</name>
</gene>
<protein>
    <recommendedName>
        <fullName evidence="1">Uncharacterized protein YicS</fullName>
    </recommendedName>
</protein>
<evidence type="ECO:0000313" key="3">
    <source>
        <dbReference type="Proteomes" id="UP000566985"/>
    </source>
</evidence>
<dbReference type="InterPro" id="IPR048144">
    <property type="entry name" value="YicS_fam"/>
</dbReference>
<accession>A0A7Y6NF63</accession>
<organism evidence="2 3">
    <name type="scientific">Pantoea brenneri</name>
    <dbReference type="NCBI Taxonomy" id="472694"/>
    <lineage>
        <taxon>Bacteria</taxon>
        <taxon>Pseudomonadati</taxon>
        <taxon>Pseudomonadota</taxon>
        <taxon>Gammaproteobacteria</taxon>
        <taxon>Enterobacterales</taxon>
        <taxon>Erwiniaceae</taxon>
        <taxon>Pantoea</taxon>
    </lineage>
</organism>
<dbReference type="GeneID" id="57345918"/>
<proteinExistence type="predicted"/>
<evidence type="ECO:0000313" key="2">
    <source>
        <dbReference type="EMBL" id="NUY97419.1"/>
    </source>
</evidence>
<dbReference type="Proteomes" id="UP000566985">
    <property type="component" value="Unassembled WGS sequence"/>
</dbReference>
<reference evidence="2 3" key="1">
    <citation type="submission" date="2020-05" db="EMBL/GenBank/DDBJ databases">
        <title>Whole Genome Sequences of Enterobacteriales Associated with the International Space Station.</title>
        <authorList>
            <person name="Bharadwaj A."/>
            <person name="Daudu R."/>
            <person name="Singh N."/>
            <person name="Wood J."/>
            <person name="Debieu M."/>
            <person name="Mason C."/>
            <person name="Wang C."/>
            <person name="Venkateswaran K."/>
        </authorList>
    </citation>
    <scope>NUCLEOTIDE SEQUENCE [LARGE SCALE GENOMIC DNA]</scope>
    <source>
        <strain evidence="2 3">IF5SW-B1</strain>
    </source>
</reference>
<dbReference type="RefSeq" id="WP_164092190.1">
    <property type="nucleotide sequence ID" value="NZ_JABWPE010000013.1"/>
</dbReference>
<sequence length="113" mass="12394">MLSENQAKFHRLAEPEMNLVTAAIGSLLLLSALPASASPYQNLEYALKEQRIIADLRTHCTLGKNIPDEKIRSAFLSNESSHDLILAAAKALSTGNQQVYSESVEKIQCPDIK</sequence>
<dbReference type="NCBIfam" id="NF041639">
    <property type="entry name" value="YicS_fam"/>
    <property type="match status" value="1"/>
</dbReference>